<feature type="signal peptide" evidence="1">
    <location>
        <begin position="1"/>
        <end position="22"/>
    </location>
</feature>
<keyword evidence="3" id="KW-1185">Reference proteome</keyword>
<reference evidence="3" key="1">
    <citation type="submission" date="2014-11" db="EMBL/GenBank/DDBJ databases">
        <title>Genome sequencing of Roseivirga sp. D-25.</title>
        <authorList>
            <person name="Selvaratnam C."/>
            <person name="Thevarajoo S."/>
            <person name="Goh K.M."/>
            <person name="Eee R."/>
            <person name="Chan K.-G."/>
            <person name="Chong C.S."/>
        </authorList>
    </citation>
    <scope>NUCLEOTIDE SEQUENCE [LARGE SCALE GENOMIC DNA]</scope>
    <source>
        <strain evidence="3">D-25</strain>
    </source>
</reference>
<dbReference type="GO" id="GO:0019239">
    <property type="term" value="F:deaminase activity"/>
    <property type="evidence" value="ECO:0007669"/>
    <property type="project" value="TreeGrafter"/>
</dbReference>
<dbReference type="CDD" id="cd06151">
    <property type="entry name" value="YjgF_YER057c_UK114_like_3"/>
    <property type="match status" value="1"/>
</dbReference>
<dbReference type="Gene3D" id="3.30.1330.40">
    <property type="entry name" value="RutC-like"/>
    <property type="match status" value="1"/>
</dbReference>
<dbReference type="SUPFAM" id="SSF55298">
    <property type="entry name" value="YjgF-like"/>
    <property type="match status" value="1"/>
</dbReference>
<name>A0A0L8AJS5_9BACT</name>
<dbReference type="PANTHER" id="PTHR11803:SF59">
    <property type="entry name" value="ENDORIBONUCLEASE"/>
    <property type="match status" value="1"/>
</dbReference>
<dbReference type="OrthoDB" id="9803101at2"/>
<dbReference type="InterPro" id="IPR006175">
    <property type="entry name" value="YjgF/YER057c/UK114"/>
</dbReference>
<dbReference type="PATRIC" id="fig|1566026.4.peg.243"/>
<dbReference type="Proteomes" id="UP000036908">
    <property type="component" value="Unassembled WGS sequence"/>
</dbReference>
<proteinExistence type="predicted"/>
<dbReference type="RefSeq" id="WP_053223547.1">
    <property type="nucleotide sequence ID" value="NZ_JSVA01000010.1"/>
</dbReference>
<evidence type="ECO:0000313" key="2">
    <source>
        <dbReference type="EMBL" id="KOF02614.1"/>
    </source>
</evidence>
<comment type="caution">
    <text evidence="2">The sequence shown here is derived from an EMBL/GenBank/DDBJ whole genome shotgun (WGS) entry which is preliminary data.</text>
</comment>
<accession>A0A0L8AJS5</accession>
<dbReference type="Pfam" id="PF01042">
    <property type="entry name" value="Ribonuc_L-PSP"/>
    <property type="match status" value="1"/>
</dbReference>
<keyword evidence="1" id="KW-0732">Signal</keyword>
<sequence>MTLKAKHLLLLFIILAVLPSCETEDNDDDNEHSTEEIVRFEREGSSILKGVKVPAGKSIYFASGIVANPKDETKPEGDRERFGNTYEQSVSTLKRIADYLGEEGLGLEDVVAMKVYVAPDPENDNKPDFDGWFKAYAEFFATEENPNKVARSTIGVYTLVNPNIFIEVEVRAVYK</sequence>
<dbReference type="GO" id="GO:0005829">
    <property type="term" value="C:cytosol"/>
    <property type="evidence" value="ECO:0007669"/>
    <property type="project" value="TreeGrafter"/>
</dbReference>
<evidence type="ECO:0000256" key="1">
    <source>
        <dbReference type="SAM" id="SignalP"/>
    </source>
</evidence>
<dbReference type="InterPro" id="IPR035959">
    <property type="entry name" value="RutC-like_sf"/>
</dbReference>
<gene>
    <name evidence="2" type="ORF">OB69_09805</name>
</gene>
<dbReference type="AlphaFoldDB" id="A0A0L8AJS5"/>
<protein>
    <submittedName>
        <fullName evidence="2">Uncharacterized protein</fullName>
    </submittedName>
</protein>
<feature type="chain" id="PRO_5005580350" evidence="1">
    <location>
        <begin position="23"/>
        <end position="175"/>
    </location>
</feature>
<dbReference type="EMBL" id="JSVA01000010">
    <property type="protein sequence ID" value="KOF02614.1"/>
    <property type="molecule type" value="Genomic_DNA"/>
</dbReference>
<dbReference type="PANTHER" id="PTHR11803">
    <property type="entry name" value="2-IMINOBUTANOATE/2-IMINOPROPANOATE DEAMINASE RIDA"/>
    <property type="match status" value="1"/>
</dbReference>
<evidence type="ECO:0000313" key="3">
    <source>
        <dbReference type="Proteomes" id="UP000036908"/>
    </source>
</evidence>
<organism evidence="2 3">
    <name type="scientific">Roseivirga seohaensis subsp. aquiponti</name>
    <dbReference type="NCBI Taxonomy" id="1566026"/>
    <lineage>
        <taxon>Bacteria</taxon>
        <taxon>Pseudomonadati</taxon>
        <taxon>Bacteroidota</taxon>
        <taxon>Cytophagia</taxon>
        <taxon>Cytophagales</taxon>
        <taxon>Roseivirgaceae</taxon>
        <taxon>Roseivirga</taxon>
    </lineage>
</organism>